<evidence type="ECO:0000256" key="4">
    <source>
        <dbReference type="RuleBase" id="RU000363"/>
    </source>
</evidence>
<keyword evidence="6" id="KW-1185">Reference proteome</keyword>
<dbReference type="GO" id="GO:0016491">
    <property type="term" value="F:oxidoreductase activity"/>
    <property type="evidence" value="ECO:0007669"/>
    <property type="project" value="UniProtKB-KW"/>
</dbReference>
<keyword evidence="5" id="KW-0614">Plasmid</keyword>
<accession>A0A494TDR9</accession>
<dbReference type="OrthoDB" id="286404at2"/>
<name>A0A494TDR9_SPHPE</name>
<dbReference type="PANTHER" id="PTHR43618:SF8">
    <property type="entry name" value="7ALPHA-HYDROXYSTEROID DEHYDROGENASE"/>
    <property type="match status" value="1"/>
</dbReference>
<dbReference type="RefSeq" id="WP_121151996.1">
    <property type="nucleotide sequence ID" value="NZ_CP032828.1"/>
</dbReference>
<protein>
    <submittedName>
        <fullName evidence="5">SDR family NAD(P)-dependent oxidoreductase</fullName>
    </submittedName>
</protein>
<comment type="similarity">
    <text evidence="1 4">Belongs to the short-chain dehydrogenases/reductases (SDR) family.</text>
</comment>
<dbReference type="PRINTS" id="PR00081">
    <property type="entry name" value="GDHRDH"/>
</dbReference>
<dbReference type="AlphaFoldDB" id="A0A494TDR9"/>
<dbReference type="InterPro" id="IPR052178">
    <property type="entry name" value="Sec_Metab_Biosynth_SDR"/>
</dbReference>
<dbReference type="Gene3D" id="3.40.50.720">
    <property type="entry name" value="NAD(P)-binding Rossmann-like Domain"/>
    <property type="match status" value="1"/>
</dbReference>
<evidence type="ECO:0000313" key="6">
    <source>
        <dbReference type="Proteomes" id="UP000276254"/>
    </source>
</evidence>
<evidence type="ECO:0000313" key="5">
    <source>
        <dbReference type="EMBL" id="AYJ85414.1"/>
    </source>
</evidence>
<dbReference type="InterPro" id="IPR036291">
    <property type="entry name" value="NAD(P)-bd_dom_sf"/>
</dbReference>
<dbReference type="EMBL" id="CP032828">
    <property type="protein sequence ID" value="AYJ85414.1"/>
    <property type="molecule type" value="Genomic_DNA"/>
</dbReference>
<keyword evidence="2" id="KW-0521">NADP</keyword>
<evidence type="ECO:0000256" key="2">
    <source>
        <dbReference type="ARBA" id="ARBA00022857"/>
    </source>
</evidence>
<evidence type="ECO:0000256" key="3">
    <source>
        <dbReference type="ARBA" id="ARBA00023002"/>
    </source>
</evidence>
<sequence length="259" mass="26466">MDITKLFDVAGKTALVTGGSGGIGYMIAEGLARAGCKVFIVSRKVAGITAAAERLSAFGSVTPIAADLGTAEGVAAVAAQVNAGTLNILVNNAGTTWGAPIDEFPREGFEKVLKLNLLAPFELTKSLLPALRAGATAEDPARVINIASIDGLKLPEWESYPYSATKSGLIHMTRHLGKFLAGENISVNAIAPGLFPSKMSDTIVDFSDPDAVAAMASPLGARVGTPEDISGAVLYLSSRAGAWLTGVTIPVGGGRGTVD</sequence>
<dbReference type="FunFam" id="3.40.50.720:FF:000084">
    <property type="entry name" value="Short-chain dehydrogenase reductase"/>
    <property type="match status" value="1"/>
</dbReference>
<dbReference type="Pfam" id="PF00106">
    <property type="entry name" value="adh_short"/>
    <property type="match status" value="1"/>
</dbReference>
<gene>
    <name evidence="5" type="ORF">D3Y57_05345</name>
</gene>
<dbReference type="PRINTS" id="PR00080">
    <property type="entry name" value="SDRFAMILY"/>
</dbReference>
<evidence type="ECO:0000256" key="1">
    <source>
        <dbReference type="ARBA" id="ARBA00006484"/>
    </source>
</evidence>
<dbReference type="KEGG" id="spha:D3Y57_05345"/>
<dbReference type="PROSITE" id="PS00061">
    <property type="entry name" value="ADH_SHORT"/>
    <property type="match status" value="1"/>
</dbReference>
<organism evidence="5 6">
    <name type="scientific">Sphingomonas paeninsulae</name>
    <dbReference type="NCBI Taxonomy" id="2319844"/>
    <lineage>
        <taxon>Bacteria</taxon>
        <taxon>Pseudomonadati</taxon>
        <taxon>Pseudomonadota</taxon>
        <taxon>Alphaproteobacteria</taxon>
        <taxon>Sphingomonadales</taxon>
        <taxon>Sphingomonadaceae</taxon>
        <taxon>Sphingomonas</taxon>
    </lineage>
</organism>
<proteinExistence type="inferred from homology"/>
<keyword evidence="3" id="KW-0560">Oxidoreductase</keyword>
<dbReference type="Proteomes" id="UP000276254">
    <property type="component" value="Plasmid unnamed1"/>
</dbReference>
<geneLocation type="plasmid" evidence="5">
    <name>unnamed1</name>
</geneLocation>
<dbReference type="InterPro" id="IPR002347">
    <property type="entry name" value="SDR_fam"/>
</dbReference>
<dbReference type="SUPFAM" id="SSF51735">
    <property type="entry name" value="NAD(P)-binding Rossmann-fold domains"/>
    <property type="match status" value="1"/>
</dbReference>
<dbReference type="InterPro" id="IPR020904">
    <property type="entry name" value="Sc_DH/Rdtase_CS"/>
</dbReference>
<dbReference type="PANTHER" id="PTHR43618">
    <property type="entry name" value="7-ALPHA-HYDROXYSTEROID DEHYDROGENASE"/>
    <property type="match status" value="1"/>
</dbReference>
<reference evidence="5 6" key="1">
    <citation type="submission" date="2018-09" db="EMBL/GenBank/DDBJ databases">
        <title>Sphingomonas peninsula sp. nov., isolated from fildes peninsula, Antarctic soil.</title>
        <authorList>
            <person name="Yingchao G."/>
        </authorList>
    </citation>
    <scope>NUCLEOTIDE SEQUENCE [LARGE SCALE GENOMIC DNA]</scope>
    <source>
        <strain evidence="5 6">YZ-8</strain>
        <plasmid evidence="5 6">unnamed1</plasmid>
    </source>
</reference>